<keyword evidence="1 9" id="KW-0963">Cytoplasm</keyword>
<dbReference type="NCBIfam" id="TIGR00125">
    <property type="entry name" value="cyt_tran_rel"/>
    <property type="match status" value="1"/>
</dbReference>
<evidence type="ECO:0000256" key="3">
    <source>
        <dbReference type="ARBA" id="ARBA00022695"/>
    </source>
</evidence>
<dbReference type="Pfam" id="PF01467">
    <property type="entry name" value="CTP_transf_like"/>
    <property type="match status" value="1"/>
</dbReference>
<evidence type="ECO:0000256" key="7">
    <source>
        <dbReference type="ARBA" id="ARBA00022993"/>
    </source>
</evidence>
<dbReference type="GO" id="GO:0005524">
    <property type="term" value="F:ATP binding"/>
    <property type="evidence" value="ECO:0007669"/>
    <property type="project" value="UniProtKB-KW"/>
</dbReference>
<dbReference type="PANTHER" id="PTHR21342">
    <property type="entry name" value="PHOSPHOPANTETHEINE ADENYLYLTRANSFERASE"/>
    <property type="match status" value="1"/>
</dbReference>
<dbReference type="PANTHER" id="PTHR21342:SF1">
    <property type="entry name" value="PHOSPHOPANTETHEINE ADENYLYLTRANSFERASE"/>
    <property type="match status" value="1"/>
</dbReference>
<evidence type="ECO:0000256" key="2">
    <source>
        <dbReference type="ARBA" id="ARBA00022679"/>
    </source>
</evidence>
<evidence type="ECO:0000256" key="4">
    <source>
        <dbReference type="ARBA" id="ARBA00022741"/>
    </source>
</evidence>
<feature type="binding site" evidence="9">
    <location>
        <position position="9"/>
    </location>
    <ligand>
        <name>substrate</name>
    </ligand>
</feature>
<feature type="binding site" evidence="9">
    <location>
        <begin position="9"/>
        <end position="10"/>
    </location>
    <ligand>
        <name>ATP</name>
        <dbReference type="ChEBI" id="CHEBI:30616"/>
    </ligand>
</feature>
<evidence type="ECO:0000256" key="8">
    <source>
        <dbReference type="ARBA" id="ARBA00029346"/>
    </source>
</evidence>
<comment type="pathway">
    <text evidence="9">Cofactor biosynthesis; coenzyme A biosynthesis; CoA from (R)-pantothenate: step 4/5.</text>
</comment>
<keyword evidence="4 9" id="KW-0547">Nucleotide-binding</keyword>
<keyword evidence="5 9" id="KW-0067">ATP-binding</keyword>
<dbReference type="Proteomes" id="UP000030008">
    <property type="component" value="Unassembled WGS sequence"/>
</dbReference>
<dbReference type="GO" id="GO:0004595">
    <property type="term" value="F:pantetheine-phosphate adenylyltransferase activity"/>
    <property type="evidence" value="ECO:0007669"/>
    <property type="project" value="UniProtKB-UniRule"/>
</dbReference>
<comment type="similarity">
    <text evidence="9">Belongs to the bacterial CoaD family.</text>
</comment>
<evidence type="ECO:0000313" key="11">
    <source>
        <dbReference type="EMBL" id="KGJ53430.1"/>
    </source>
</evidence>
<keyword evidence="3 9" id="KW-0548">Nucleotidyltransferase</keyword>
<proteinExistence type="inferred from homology"/>
<gene>
    <name evidence="9 11" type="primary">coaD</name>
    <name evidence="11" type="ORF">CIAN88_08365</name>
</gene>
<evidence type="ECO:0000313" key="12">
    <source>
        <dbReference type="Proteomes" id="UP000030008"/>
    </source>
</evidence>
<feature type="binding site" evidence="9">
    <location>
        <begin position="88"/>
        <end position="90"/>
    </location>
    <ligand>
        <name>ATP</name>
        <dbReference type="ChEBI" id="CHEBI:30616"/>
    </ligand>
</feature>
<comment type="subunit">
    <text evidence="9">Homohexamer.</text>
</comment>
<feature type="site" description="Transition state stabilizer" evidence="9">
    <location>
        <position position="17"/>
    </location>
</feature>
<feature type="binding site" evidence="9">
    <location>
        <position position="87"/>
    </location>
    <ligand>
        <name>substrate</name>
    </ligand>
</feature>
<dbReference type="UniPathway" id="UPA00241">
    <property type="reaction ID" value="UER00355"/>
</dbReference>
<comment type="caution">
    <text evidence="11">The sequence shown here is derived from an EMBL/GenBank/DDBJ whole genome shotgun (WGS) entry which is preliminary data.</text>
</comment>
<dbReference type="HAMAP" id="MF_00151">
    <property type="entry name" value="PPAT_bact"/>
    <property type="match status" value="1"/>
</dbReference>
<sequence length="156" mass="17544">MKTAIFPGSFDPVTLGHLDIIERASRLFDRLIVVILENSEKHATFSIEERLTFLRSNTAHLCNVEVAADHGLTVDFARKQEAVAIVRGVRSVKDYEYELDIASVNQHIAPEVETVLLYASPEFSYVSSSIIRELVKYGQDISAYVPKDVTEAFVNR</sequence>
<comment type="catalytic activity">
    <reaction evidence="8 9">
        <text>(R)-4'-phosphopantetheine + ATP + H(+) = 3'-dephospho-CoA + diphosphate</text>
        <dbReference type="Rhea" id="RHEA:19801"/>
        <dbReference type="ChEBI" id="CHEBI:15378"/>
        <dbReference type="ChEBI" id="CHEBI:30616"/>
        <dbReference type="ChEBI" id="CHEBI:33019"/>
        <dbReference type="ChEBI" id="CHEBI:57328"/>
        <dbReference type="ChEBI" id="CHEBI:61723"/>
        <dbReference type="EC" id="2.7.7.3"/>
    </reaction>
</comment>
<comment type="function">
    <text evidence="9">Reversibly transfers an adenylyl group from ATP to 4'-phosphopantetheine, yielding dephospho-CoA (dPCoA) and pyrophosphate.</text>
</comment>
<keyword evidence="7 9" id="KW-0173">Coenzyme A biosynthesis</keyword>
<dbReference type="RefSeq" id="WP_044905000.1">
    <property type="nucleotide sequence ID" value="NZ_JQIF01000039.1"/>
</dbReference>
<feature type="binding site" evidence="9">
    <location>
        <position position="73"/>
    </location>
    <ligand>
        <name>substrate</name>
    </ligand>
</feature>
<evidence type="ECO:0000256" key="5">
    <source>
        <dbReference type="ARBA" id="ARBA00022840"/>
    </source>
</evidence>
<dbReference type="CDD" id="cd02163">
    <property type="entry name" value="PPAT"/>
    <property type="match status" value="1"/>
</dbReference>
<keyword evidence="2 9" id="KW-0808">Transferase</keyword>
<organism evidence="11 12">
    <name type="scientific">Clostridium innocuum</name>
    <dbReference type="NCBI Taxonomy" id="1522"/>
    <lineage>
        <taxon>Bacteria</taxon>
        <taxon>Bacillati</taxon>
        <taxon>Bacillota</taxon>
        <taxon>Clostridia</taxon>
        <taxon>Eubacteriales</taxon>
        <taxon>Clostridiaceae</taxon>
        <taxon>Clostridium</taxon>
    </lineage>
</organism>
<dbReference type="SUPFAM" id="SSF52374">
    <property type="entry name" value="Nucleotidylyl transferase"/>
    <property type="match status" value="1"/>
</dbReference>
<dbReference type="GO" id="GO:0015937">
    <property type="term" value="P:coenzyme A biosynthetic process"/>
    <property type="evidence" value="ECO:0007669"/>
    <property type="project" value="UniProtKB-UniRule"/>
</dbReference>
<reference evidence="11 12" key="1">
    <citation type="submission" date="2014-08" db="EMBL/GenBank/DDBJ databases">
        <title>Clostridium innocuum, an unnegligible vancomycin-resistant pathogen causing extra-intestinal infections.</title>
        <authorList>
            <person name="Feng Y."/>
            <person name="Chiu C.-H."/>
        </authorList>
    </citation>
    <scope>NUCLEOTIDE SEQUENCE [LARGE SCALE GENOMIC DNA]</scope>
    <source>
        <strain evidence="11 12">AN88</strain>
    </source>
</reference>
<comment type="subcellular location">
    <subcellularLocation>
        <location evidence="9">Cytoplasm</location>
    </subcellularLocation>
</comment>
<dbReference type="InterPro" id="IPR014729">
    <property type="entry name" value="Rossmann-like_a/b/a_fold"/>
</dbReference>
<dbReference type="AlphaFoldDB" id="A0A099I6V8"/>
<feature type="binding site" evidence="9">
    <location>
        <position position="41"/>
    </location>
    <ligand>
        <name>substrate</name>
    </ligand>
</feature>
<feature type="domain" description="Cytidyltransferase-like" evidence="10">
    <location>
        <begin position="5"/>
        <end position="133"/>
    </location>
</feature>
<feature type="binding site" evidence="9">
    <location>
        <position position="98"/>
    </location>
    <ligand>
        <name>ATP</name>
        <dbReference type="ChEBI" id="CHEBI:30616"/>
    </ligand>
</feature>
<dbReference type="GO" id="GO:0005737">
    <property type="term" value="C:cytoplasm"/>
    <property type="evidence" value="ECO:0007669"/>
    <property type="project" value="UniProtKB-SubCell"/>
</dbReference>
<accession>A0A099I6V8</accession>
<comment type="cofactor">
    <cofactor evidence="9">
        <name>Mg(2+)</name>
        <dbReference type="ChEBI" id="CHEBI:18420"/>
    </cofactor>
</comment>
<name>A0A099I6V8_CLOIN</name>
<evidence type="ECO:0000256" key="9">
    <source>
        <dbReference type="HAMAP-Rule" id="MF_00151"/>
    </source>
</evidence>
<dbReference type="PRINTS" id="PR01020">
    <property type="entry name" value="LPSBIOSNTHSS"/>
</dbReference>
<feature type="binding site" evidence="9">
    <location>
        <begin position="123"/>
        <end position="129"/>
    </location>
    <ligand>
        <name>ATP</name>
        <dbReference type="ChEBI" id="CHEBI:30616"/>
    </ligand>
</feature>
<dbReference type="InterPro" id="IPR001980">
    <property type="entry name" value="PPAT"/>
</dbReference>
<dbReference type="InterPro" id="IPR004821">
    <property type="entry name" value="Cyt_trans-like"/>
</dbReference>
<dbReference type="NCBIfam" id="TIGR01510">
    <property type="entry name" value="coaD_prev_kdtB"/>
    <property type="match status" value="1"/>
</dbReference>
<dbReference type="EC" id="2.7.7.3" evidence="9"/>
<keyword evidence="6 9" id="KW-0460">Magnesium</keyword>
<dbReference type="Gene3D" id="3.40.50.620">
    <property type="entry name" value="HUPs"/>
    <property type="match status" value="1"/>
</dbReference>
<evidence type="ECO:0000256" key="1">
    <source>
        <dbReference type="ARBA" id="ARBA00022490"/>
    </source>
</evidence>
<protein>
    <recommendedName>
        <fullName evidence="9">Phosphopantetheine adenylyltransferase</fullName>
        <ecNumber evidence="9">2.7.7.3</ecNumber>
    </recommendedName>
    <alternativeName>
        <fullName evidence="9">Dephospho-CoA pyrophosphorylase</fullName>
    </alternativeName>
    <alternativeName>
        <fullName evidence="9">Pantetheine-phosphate adenylyltransferase</fullName>
        <shortName evidence="9">PPAT</shortName>
    </alternativeName>
</protein>
<feature type="binding site" evidence="9">
    <location>
        <position position="17"/>
    </location>
    <ligand>
        <name>ATP</name>
        <dbReference type="ChEBI" id="CHEBI:30616"/>
    </ligand>
</feature>
<dbReference type="EMBL" id="JQIF01000039">
    <property type="protein sequence ID" value="KGJ53430.1"/>
    <property type="molecule type" value="Genomic_DNA"/>
</dbReference>
<evidence type="ECO:0000256" key="6">
    <source>
        <dbReference type="ARBA" id="ARBA00022842"/>
    </source>
</evidence>
<evidence type="ECO:0000259" key="10">
    <source>
        <dbReference type="Pfam" id="PF01467"/>
    </source>
</evidence>